<dbReference type="AlphaFoldDB" id="A0A0W8G209"/>
<sequence>MKRFAVRYETKMLEDREGVEVVAAESKGRAMFAAQARVHPDAPGDEPVFYFEPLSIVPRPDGATFEVAYRTKIEREVAGCVEVAAEDAGEARKKARFAVHQELIPPACFKALDVEEVA</sequence>
<comment type="caution">
    <text evidence="1">The sequence shown here is derived from an EMBL/GenBank/DDBJ whole genome shotgun (WGS) entry which is preliminary data.</text>
</comment>
<name>A0A0W8G209_9ZZZZ</name>
<evidence type="ECO:0000313" key="1">
    <source>
        <dbReference type="EMBL" id="KUG27211.1"/>
    </source>
</evidence>
<organism evidence="1">
    <name type="scientific">hydrocarbon metagenome</name>
    <dbReference type="NCBI Taxonomy" id="938273"/>
    <lineage>
        <taxon>unclassified sequences</taxon>
        <taxon>metagenomes</taxon>
        <taxon>ecological metagenomes</taxon>
    </lineage>
</organism>
<protein>
    <submittedName>
        <fullName evidence="1">Uncharacterized protein</fullName>
    </submittedName>
</protein>
<accession>A0A0W8G209</accession>
<proteinExistence type="predicted"/>
<reference evidence="1" key="1">
    <citation type="journal article" date="2015" name="Proc. Natl. Acad. Sci. U.S.A.">
        <title>Networks of energetic and metabolic interactions define dynamics in microbial communities.</title>
        <authorList>
            <person name="Embree M."/>
            <person name="Liu J.K."/>
            <person name="Al-Bassam M.M."/>
            <person name="Zengler K."/>
        </authorList>
    </citation>
    <scope>NUCLEOTIDE SEQUENCE</scope>
</reference>
<gene>
    <name evidence="1" type="ORF">ASZ90_002940</name>
</gene>
<dbReference type="EMBL" id="LNQE01000351">
    <property type="protein sequence ID" value="KUG27211.1"/>
    <property type="molecule type" value="Genomic_DNA"/>
</dbReference>